<dbReference type="GO" id="GO:0000978">
    <property type="term" value="F:RNA polymerase II cis-regulatory region sequence-specific DNA binding"/>
    <property type="evidence" value="ECO:0007669"/>
    <property type="project" value="InterPro"/>
</dbReference>
<dbReference type="Gene3D" id="3.30.160.60">
    <property type="entry name" value="Classic Zinc Finger"/>
    <property type="match status" value="2"/>
</dbReference>
<evidence type="ECO:0000313" key="10">
    <source>
        <dbReference type="EMBL" id="OJJ79098.1"/>
    </source>
</evidence>
<feature type="region of interest" description="Disordered" evidence="8">
    <location>
        <begin position="68"/>
        <end position="91"/>
    </location>
</feature>
<dbReference type="AlphaFoldDB" id="A0A1L9V5A9"/>
<dbReference type="OrthoDB" id="10018191at2759"/>
<gene>
    <name evidence="10" type="ORF">ASPGLDRAFT_52989</name>
</gene>
<dbReference type="GO" id="GO:0005634">
    <property type="term" value="C:nucleus"/>
    <property type="evidence" value="ECO:0007669"/>
    <property type="project" value="UniProtKB-SubCell"/>
</dbReference>
<dbReference type="InterPro" id="IPR007219">
    <property type="entry name" value="XnlR_reg_dom"/>
</dbReference>
<keyword evidence="6" id="KW-0539">Nucleus</keyword>
<keyword evidence="5" id="KW-0862">Zinc</keyword>
<dbReference type="InterPro" id="IPR051059">
    <property type="entry name" value="VerF-like"/>
</dbReference>
<dbReference type="VEuPathDB" id="FungiDB:ASPGLDRAFT_52989"/>
<name>A0A1L9V5A9_ASPGL</name>
<sequence>MTGTRAIRKRERVCPWCSRSFTKDEHLARHIRTHTREKPFTCETCQRTFSRHDSLLRHARRHRSCSILSAPETRSENQSLDSTNNHQHATQQISPVPLSAQDFTEIQPRAQPEQPRPNATAFLNPASVNNGSNMETIIPNSSVTIPPSTAGDLTRASATDLLLTGSYPGPAAATAGLDLTSHTPTWFAGDDFDLDAFNAAIMFSTTCPYPSDFGQLVNDEPINSINYSHQPSVDNRPPPVEDLIRDNWFIFVKEPGSGSMTPDNAPEQIHVDEAYRERLVVKLQHSVPNLPLPSTDFLNLCVQMYFTRFHPIFPVLHAPTFRPSAKRSLLLLSICSIGSLFLGSAHAASQGLKIFETLNKAILSSWEKCIINGGSEAIAMVQAALLGQTFGLLSRRKKDLLTAQTFHGTVVAWARRFNMFRNSCASDHTNHNLVANHPQKAWETWIRVEERNRVAAGLCIHDVEIAELSHSDPLLRNWLFKVPPVSDEILWGAPTADVWAKAMTGLPSHSILCNEYSLLQTPASLPGRSDVADKVIWNKGLRAYLELEGIAACIIEGRGLEDFSRREQYTESLIHLYNSHIKTQKKEGHDLYLLSVLWHSAFISLYADLNRLELAVGKEGHDEAQQHLNYVREWACSQVGQRCALHAVMILRDLEGMRLGTEPPIHVPRILFRAAITWFCYSKFGTDTLELSQQLPLDFAEFKILGINCRRLLFEANGYRNFRPNTPESCTFRGLVDILQRVGHWGISQNYASILSLLLPEGTKD</sequence>
<evidence type="ECO:0000256" key="3">
    <source>
        <dbReference type="ARBA" id="ARBA00022737"/>
    </source>
</evidence>
<dbReference type="GO" id="GO:0000785">
    <property type="term" value="C:chromatin"/>
    <property type="evidence" value="ECO:0007669"/>
    <property type="project" value="TreeGrafter"/>
</dbReference>
<dbReference type="InterPro" id="IPR013087">
    <property type="entry name" value="Znf_C2H2_type"/>
</dbReference>
<feature type="compositionally biased region" description="Polar residues" evidence="8">
    <location>
        <begin position="76"/>
        <end position="91"/>
    </location>
</feature>
<dbReference type="Pfam" id="PF00096">
    <property type="entry name" value="zf-C2H2"/>
    <property type="match status" value="2"/>
</dbReference>
<dbReference type="RefSeq" id="XP_022395796.1">
    <property type="nucleotide sequence ID" value="XM_022547879.1"/>
</dbReference>
<evidence type="ECO:0000259" key="9">
    <source>
        <dbReference type="PROSITE" id="PS50157"/>
    </source>
</evidence>
<dbReference type="STRING" id="1160497.A0A1L9V5A9"/>
<dbReference type="GO" id="GO:0000981">
    <property type="term" value="F:DNA-binding transcription factor activity, RNA polymerase II-specific"/>
    <property type="evidence" value="ECO:0007669"/>
    <property type="project" value="InterPro"/>
</dbReference>
<evidence type="ECO:0000256" key="4">
    <source>
        <dbReference type="ARBA" id="ARBA00022771"/>
    </source>
</evidence>
<evidence type="ECO:0000256" key="8">
    <source>
        <dbReference type="SAM" id="MobiDB-lite"/>
    </source>
</evidence>
<evidence type="ECO:0000256" key="7">
    <source>
        <dbReference type="PROSITE-ProRule" id="PRU00042"/>
    </source>
</evidence>
<reference evidence="11" key="1">
    <citation type="journal article" date="2017" name="Genome Biol.">
        <title>Comparative genomics reveals high biological diversity and specific adaptations in the industrially and medically important fungal genus Aspergillus.</title>
        <authorList>
            <person name="de Vries R.P."/>
            <person name="Riley R."/>
            <person name="Wiebenga A."/>
            <person name="Aguilar-Osorio G."/>
            <person name="Amillis S."/>
            <person name="Uchima C.A."/>
            <person name="Anderluh G."/>
            <person name="Asadollahi M."/>
            <person name="Askin M."/>
            <person name="Barry K."/>
            <person name="Battaglia E."/>
            <person name="Bayram O."/>
            <person name="Benocci T."/>
            <person name="Braus-Stromeyer S.A."/>
            <person name="Caldana C."/>
            <person name="Canovas D."/>
            <person name="Cerqueira G.C."/>
            <person name="Chen F."/>
            <person name="Chen W."/>
            <person name="Choi C."/>
            <person name="Clum A."/>
            <person name="Dos Santos R.A."/>
            <person name="Damasio A.R."/>
            <person name="Diallinas G."/>
            <person name="Emri T."/>
            <person name="Fekete E."/>
            <person name="Flipphi M."/>
            <person name="Freyberg S."/>
            <person name="Gallo A."/>
            <person name="Gournas C."/>
            <person name="Habgood R."/>
            <person name="Hainaut M."/>
            <person name="Harispe M.L."/>
            <person name="Henrissat B."/>
            <person name="Hilden K.S."/>
            <person name="Hope R."/>
            <person name="Hossain A."/>
            <person name="Karabika E."/>
            <person name="Karaffa L."/>
            <person name="Karanyi Z."/>
            <person name="Krasevec N."/>
            <person name="Kuo A."/>
            <person name="Kusch H."/>
            <person name="LaButti K."/>
            <person name="Lagendijk E.L."/>
            <person name="Lapidus A."/>
            <person name="Levasseur A."/>
            <person name="Lindquist E."/>
            <person name="Lipzen A."/>
            <person name="Logrieco A.F."/>
            <person name="MacCabe A."/>
            <person name="Maekelae M.R."/>
            <person name="Malavazi I."/>
            <person name="Melin P."/>
            <person name="Meyer V."/>
            <person name="Mielnichuk N."/>
            <person name="Miskei M."/>
            <person name="Molnar A.P."/>
            <person name="Mule G."/>
            <person name="Ngan C.Y."/>
            <person name="Orejas M."/>
            <person name="Orosz E."/>
            <person name="Ouedraogo J.P."/>
            <person name="Overkamp K.M."/>
            <person name="Park H.-S."/>
            <person name="Perrone G."/>
            <person name="Piumi F."/>
            <person name="Punt P.J."/>
            <person name="Ram A.F."/>
            <person name="Ramon A."/>
            <person name="Rauscher S."/>
            <person name="Record E."/>
            <person name="Riano-Pachon D.M."/>
            <person name="Robert V."/>
            <person name="Roehrig J."/>
            <person name="Ruller R."/>
            <person name="Salamov A."/>
            <person name="Salih N.S."/>
            <person name="Samson R.A."/>
            <person name="Sandor E."/>
            <person name="Sanguinetti M."/>
            <person name="Schuetze T."/>
            <person name="Sepcic K."/>
            <person name="Shelest E."/>
            <person name="Sherlock G."/>
            <person name="Sophianopoulou V."/>
            <person name="Squina F.M."/>
            <person name="Sun H."/>
            <person name="Susca A."/>
            <person name="Todd R.B."/>
            <person name="Tsang A."/>
            <person name="Unkles S.E."/>
            <person name="van de Wiele N."/>
            <person name="van Rossen-Uffink D."/>
            <person name="Oliveira J.V."/>
            <person name="Vesth T.C."/>
            <person name="Visser J."/>
            <person name="Yu J.-H."/>
            <person name="Zhou M."/>
            <person name="Andersen M.R."/>
            <person name="Archer D.B."/>
            <person name="Baker S.E."/>
            <person name="Benoit I."/>
            <person name="Brakhage A.A."/>
            <person name="Braus G.H."/>
            <person name="Fischer R."/>
            <person name="Frisvad J.C."/>
            <person name="Goldman G.H."/>
            <person name="Houbraken J."/>
            <person name="Oakley B."/>
            <person name="Pocsi I."/>
            <person name="Scazzocchio C."/>
            <person name="Seiboth B."/>
            <person name="vanKuyk P.A."/>
            <person name="Wortman J."/>
            <person name="Dyer P.S."/>
            <person name="Grigoriev I.V."/>
        </authorList>
    </citation>
    <scope>NUCLEOTIDE SEQUENCE [LARGE SCALE GENOMIC DNA]</scope>
    <source>
        <strain evidence="11">CBS 516.65</strain>
    </source>
</reference>
<keyword evidence="11" id="KW-1185">Reference proteome</keyword>
<dbReference type="PANTHER" id="PTHR40626:SF11">
    <property type="entry name" value="ZINC FINGER PROTEIN YPR022C"/>
    <property type="match status" value="1"/>
</dbReference>
<organism evidence="10 11">
    <name type="scientific">Aspergillus glaucus CBS 516.65</name>
    <dbReference type="NCBI Taxonomy" id="1160497"/>
    <lineage>
        <taxon>Eukaryota</taxon>
        <taxon>Fungi</taxon>
        <taxon>Dikarya</taxon>
        <taxon>Ascomycota</taxon>
        <taxon>Pezizomycotina</taxon>
        <taxon>Eurotiomycetes</taxon>
        <taxon>Eurotiomycetidae</taxon>
        <taxon>Eurotiales</taxon>
        <taxon>Aspergillaceae</taxon>
        <taxon>Aspergillus</taxon>
        <taxon>Aspergillus subgen. Aspergillus</taxon>
    </lineage>
</organism>
<dbReference type="SMART" id="SM00355">
    <property type="entry name" value="ZnF_C2H2"/>
    <property type="match status" value="2"/>
</dbReference>
<dbReference type="GO" id="GO:0008270">
    <property type="term" value="F:zinc ion binding"/>
    <property type="evidence" value="ECO:0007669"/>
    <property type="project" value="UniProtKB-KW"/>
</dbReference>
<dbReference type="CDD" id="cd12148">
    <property type="entry name" value="fungal_TF_MHR"/>
    <property type="match status" value="1"/>
</dbReference>
<evidence type="ECO:0000256" key="6">
    <source>
        <dbReference type="ARBA" id="ARBA00023242"/>
    </source>
</evidence>
<dbReference type="InterPro" id="IPR036236">
    <property type="entry name" value="Znf_C2H2_sf"/>
</dbReference>
<proteinExistence type="predicted"/>
<accession>A0A1L9V5A9</accession>
<dbReference type="PROSITE" id="PS00028">
    <property type="entry name" value="ZINC_FINGER_C2H2_1"/>
    <property type="match status" value="2"/>
</dbReference>
<evidence type="ECO:0000256" key="1">
    <source>
        <dbReference type="ARBA" id="ARBA00004123"/>
    </source>
</evidence>
<dbReference type="GeneID" id="34464140"/>
<keyword evidence="4 7" id="KW-0863">Zinc-finger</keyword>
<keyword evidence="2" id="KW-0479">Metal-binding</keyword>
<evidence type="ECO:0000256" key="2">
    <source>
        <dbReference type="ARBA" id="ARBA00022723"/>
    </source>
</evidence>
<keyword evidence="3" id="KW-0677">Repeat</keyword>
<dbReference type="PROSITE" id="PS50157">
    <property type="entry name" value="ZINC_FINGER_C2H2_2"/>
    <property type="match status" value="2"/>
</dbReference>
<dbReference type="SUPFAM" id="SSF57667">
    <property type="entry name" value="beta-beta-alpha zinc fingers"/>
    <property type="match status" value="1"/>
</dbReference>
<dbReference type="Proteomes" id="UP000184300">
    <property type="component" value="Unassembled WGS sequence"/>
</dbReference>
<evidence type="ECO:0000313" key="11">
    <source>
        <dbReference type="Proteomes" id="UP000184300"/>
    </source>
</evidence>
<evidence type="ECO:0000256" key="5">
    <source>
        <dbReference type="ARBA" id="ARBA00022833"/>
    </source>
</evidence>
<dbReference type="PANTHER" id="PTHR40626">
    <property type="entry name" value="MIP31509P"/>
    <property type="match status" value="1"/>
</dbReference>
<dbReference type="EMBL" id="KV878922">
    <property type="protein sequence ID" value="OJJ79098.1"/>
    <property type="molecule type" value="Genomic_DNA"/>
</dbReference>
<dbReference type="GO" id="GO:0006351">
    <property type="term" value="P:DNA-templated transcription"/>
    <property type="evidence" value="ECO:0007669"/>
    <property type="project" value="InterPro"/>
</dbReference>
<protein>
    <recommendedName>
        <fullName evidence="9">C2H2-type domain-containing protein</fullName>
    </recommendedName>
</protein>
<comment type="subcellular location">
    <subcellularLocation>
        <location evidence="1">Nucleus</location>
    </subcellularLocation>
</comment>
<dbReference type="Pfam" id="PF04082">
    <property type="entry name" value="Fungal_trans"/>
    <property type="match status" value="1"/>
</dbReference>
<feature type="domain" description="C2H2-type" evidence="9">
    <location>
        <begin position="40"/>
        <end position="62"/>
    </location>
</feature>
<feature type="domain" description="C2H2-type" evidence="9">
    <location>
        <begin position="12"/>
        <end position="39"/>
    </location>
</feature>
<dbReference type="FunFam" id="3.30.160.60:FF:002343">
    <property type="entry name" value="Zinc finger protein 33A"/>
    <property type="match status" value="1"/>
</dbReference>